<feature type="compositionally biased region" description="Low complexity" evidence="1">
    <location>
        <begin position="499"/>
        <end position="568"/>
    </location>
</feature>
<feature type="region of interest" description="Disordered" evidence="1">
    <location>
        <begin position="28"/>
        <end position="74"/>
    </location>
</feature>
<sequence>MNIFTMARVRRAFSMLVLIAVGGALSNGPAAAQTEPTATTEATPAASETATTSDGAAAESPTPTPSPTPGRPIDIRFGVIESYEDPGAAGRLGVAWTRARFQWADVEPTGPDDWEPPLDDEALAAELAAGREVVGLLIGVPQWARDRRGLPRGLALPPDDPDNTWAVFVGDVVARYAGRIDRWIIWNEPDIDDRDAPGHTWDGTAAEFFQLQRTAYLAAKAANPKAVIHLAAFTYFWDPGYFAHFLDLAAADPDAAANNYYFDVATAHLYFQPNGVYNVLYAFRQVMDDRGLAHPLWLVETNAPPMNDPYWVVDNWTLAVDLNEQAAFIPQSIAAALAAGAERVAVYKLKDTAGDRAANPEPFGLIRWDESRRPAFDAYRVAIRLMAGTTAATRERWDGVGQVRLSQPGQTTTVLFTRLPDGQTARVAATADEAELIDMWGERETITAEAGVFTVELPGALCLQTIADYCMIGGTTYYLIQADDGRPPATVSRPTEESATTATPRPLATTAPSPTNEPTITPSPTTAPTSTPLPTLTATTMPSPRAATATPVAAAVAEQPPATPAAEATPVNAGAAGASGLASYSGLVVLGLGVALGLGLLGWGLAGRRAGK</sequence>
<feature type="chain" id="PRO_5008240572" description="Asl1-like glycosyl hydrolase catalytic domain-containing protein" evidence="3">
    <location>
        <begin position="33"/>
        <end position="612"/>
    </location>
</feature>
<evidence type="ECO:0000313" key="5">
    <source>
        <dbReference type="Proteomes" id="UP000215027"/>
    </source>
</evidence>
<dbReference type="Gene3D" id="3.20.20.80">
    <property type="entry name" value="Glycosidases"/>
    <property type="match status" value="1"/>
</dbReference>
<keyword evidence="2" id="KW-0472">Membrane</keyword>
<accession>A0A160T3X0</accession>
<dbReference type="Proteomes" id="UP000215027">
    <property type="component" value="Chromosome I"/>
</dbReference>
<evidence type="ECO:0000313" key="4">
    <source>
        <dbReference type="EMBL" id="CUS03738.2"/>
    </source>
</evidence>
<evidence type="ECO:0000256" key="2">
    <source>
        <dbReference type="SAM" id="Phobius"/>
    </source>
</evidence>
<evidence type="ECO:0008006" key="6">
    <source>
        <dbReference type="Google" id="ProtNLM"/>
    </source>
</evidence>
<feature type="region of interest" description="Disordered" evidence="1">
    <location>
        <begin position="486"/>
        <end position="568"/>
    </location>
</feature>
<dbReference type="PANTHER" id="PTHR12631:SF10">
    <property type="entry name" value="BETA-XYLOSIDASE-LIKE PROTEIN-RELATED"/>
    <property type="match status" value="1"/>
</dbReference>
<dbReference type="SUPFAM" id="SSF51445">
    <property type="entry name" value="(Trans)glycosidases"/>
    <property type="match status" value="1"/>
</dbReference>
<name>A0A160T3X0_9CHLR</name>
<feature type="compositionally biased region" description="Low complexity" evidence="1">
    <location>
        <begin position="29"/>
        <end position="52"/>
    </location>
</feature>
<dbReference type="InterPro" id="IPR017853">
    <property type="entry name" value="GH"/>
</dbReference>
<reference evidence="4" key="1">
    <citation type="submission" date="2016-01" db="EMBL/GenBank/DDBJ databases">
        <authorList>
            <person name="Mcilroy J.S."/>
            <person name="Karst M S."/>
            <person name="Albertsen M."/>
        </authorList>
    </citation>
    <scope>NUCLEOTIDE SEQUENCE</scope>
    <source>
        <strain evidence="4">Cfx-K</strain>
    </source>
</reference>
<organism evidence="4 5">
    <name type="scientific">Candidatus Promineifilum breve</name>
    <dbReference type="NCBI Taxonomy" id="1806508"/>
    <lineage>
        <taxon>Bacteria</taxon>
        <taxon>Bacillati</taxon>
        <taxon>Chloroflexota</taxon>
        <taxon>Ardenticatenia</taxon>
        <taxon>Candidatus Promineifilales</taxon>
        <taxon>Candidatus Promineifilaceae</taxon>
        <taxon>Candidatus Promineifilum</taxon>
    </lineage>
</organism>
<dbReference type="GO" id="GO:0004553">
    <property type="term" value="F:hydrolase activity, hydrolyzing O-glycosyl compounds"/>
    <property type="evidence" value="ECO:0007669"/>
    <property type="project" value="TreeGrafter"/>
</dbReference>
<gene>
    <name evidence="4" type="ORF">CFX0092_A1860</name>
</gene>
<dbReference type="OrthoDB" id="138764at2"/>
<dbReference type="AlphaFoldDB" id="A0A160T3X0"/>
<keyword evidence="2" id="KW-0812">Transmembrane</keyword>
<feature type="signal peptide" evidence="3">
    <location>
        <begin position="1"/>
        <end position="32"/>
    </location>
</feature>
<dbReference type="KEGG" id="pbf:CFX0092_A1860"/>
<feature type="transmembrane region" description="Helical" evidence="2">
    <location>
        <begin position="584"/>
        <end position="606"/>
    </location>
</feature>
<keyword evidence="5" id="KW-1185">Reference proteome</keyword>
<dbReference type="PANTHER" id="PTHR12631">
    <property type="entry name" value="ALPHA-L-IDURONIDASE"/>
    <property type="match status" value="1"/>
</dbReference>
<evidence type="ECO:0000256" key="1">
    <source>
        <dbReference type="SAM" id="MobiDB-lite"/>
    </source>
</evidence>
<keyword evidence="3" id="KW-0732">Signal</keyword>
<evidence type="ECO:0000256" key="3">
    <source>
        <dbReference type="SAM" id="SignalP"/>
    </source>
</evidence>
<dbReference type="RefSeq" id="WP_095043186.1">
    <property type="nucleotide sequence ID" value="NZ_LN890655.1"/>
</dbReference>
<dbReference type="InterPro" id="IPR051923">
    <property type="entry name" value="Glycosyl_Hydrolase_39"/>
</dbReference>
<protein>
    <recommendedName>
        <fullName evidence="6">Asl1-like glycosyl hydrolase catalytic domain-containing protein</fullName>
    </recommendedName>
</protein>
<proteinExistence type="predicted"/>
<dbReference type="EMBL" id="LN890655">
    <property type="protein sequence ID" value="CUS03738.2"/>
    <property type="molecule type" value="Genomic_DNA"/>
</dbReference>
<keyword evidence="2" id="KW-1133">Transmembrane helix</keyword>